<dbReference type="AlphaFoldDB" id="A0A371I7Y5"/>
<feature type="compositionally biased region" description="Polar residues" evidence="1">
    <location>
        <begin position="128"/>
        <end position="143"/>
    </location>
</feature>
<dbReference type="Pfam" id="PF03004">
    <property type="entry name" value="Transposase_24"/>
    <property type="match status" value="1"/>
</dbReference>
<evidence type="ECO:0000256" key="1">
    <source>
        <dbReference type="SAM" id="MobiDB-lite"/>
    </source>
</evidence>
<reference evidence="2" key="1">
    <citation type="submission" date="2018-05" db="EMBL/GenBank/DDBJ databases">
        <title>Draft genome of Mucuna pruriens seed.</title>
        <authorList>
            <person name="Nnadi N.E."/>
            <person name="Vos R."/>
            <person name="Hasami M.H."/>
            <person name="Devisetty U.K."/>
            <person name="Aguiy J.C."/>
        </authorList>
    </citation>
    <scope>NUCLEOTIDE SEQUENCE [LARGE SCALE GENOMIC DNA]</scope>
    <source>
        <strain evidence="2">JCA_2017</strain>
    </source>
</reference>
<keyword evidence="3" id="KW-1185">Reference proteome</keyword>
<dbReference type="Proteomes" id="UP000257109">
    <property type="component" value="Unassembled WGS sequence"/>
</dbReference>
<feature type="non-terminal residue" evidence="2">
    <location>
        <position position="1"/>
    </location>
</feature>
<evidence type="ECO:0000313" key="2">
    <source>
        <dbReference type="EMBL" id="RDY11152.1"/>
    </source>
</evidence>
<protein>
    <submittedName>
        <fullName evidence="2">Uncharacterized protein</fullName>
    </submittedName>
</protein>
<dbReference type="OrthoDB" id="1425988at2759"/>
<proteinExistence type="predicted"/>
<feature type="region of interest" description="Disordered" evidence="1">
    <location>
        <begin position="123"/>
        <end position="143"/>
    </location>
</feature>
<sequence length="191" mass="22016">MNHGRVGRRYDLKFATYGLESSRKSIVGIHHKRKLSESFLRKKIRNGHDRATWIPLSVRTILDEHWASTDFQNKRSIAKENKRLHNYNGPPTTWEVVEKTKKLKSGEWVNDKTRELALKYEQRRQEVQKSTTEEASSANDSNSVPINDNDIYLEVVGGKKEKGNVYGLGKLTNKFIRSTCIPTNLIDMSTI</sequence>
<comment type="caution">
    <text evidence="2">The sequence shown here is derived from an EMBL/GenBank/DDBJ whole genome shotgun (WGS) entry which is preliminary data.</text>
</comment>
<dbReference type="EMBL" id="QJKJ01000699">
    <property type="protein sequence ID" value="RDY11152.1"/>
    <property type="molecule type" value="Genomic_DNA"/>
</dbReference>
<dbReference type="InterPro" id="IPR004252">
    <property type="entry name" value="Probable_transposase_24"/>
</dbReference>
<gene>
    <name evidence="2" type="ORF">CR513_04230</name>
</gene>
<name>A0A371I7Y5_MUCPR</name>
<accession>A0A371I7Y5</accession>
<organism evidence="2 3">
    <name type="scientific">Mucuna pruriens</name>
    <name type="common">Velvet bean</name>
    <name type="synonym">Dolichos pruriens</name>
    <dbReference type="NCBI Taxonomy" id="157652"/>
    <lineage>
        <taxon>Eukaryota</taxon>
        <taxon>Viridiplantae</taxon>
        <taxon>Streptophyta</taxon>
        <taxon>Embryophyta</taxon>
        <taxon>Tracheophyta</taxon>
        <taxon>Spermatophyta</taxon>
        <taxon>Magnoliopsida</taxon>
        <taxon>eudicotyledons</taxon>
        <taxon>Gunneridae</taxon>
        <taxon>Pentapetalae</taxon>
        <taxon>rosids</taxon>
        <taxon>fabids</taxon>
        <taxon>Fabales</taxon>
        <taxon>Fabaceae</taxon>
        <taxon>Papilionoideae</taxon>
        <taxon>50 kb inversion clade</taxon>
        <taxon>NPAAA clade</taxon>
        <taxon>indigoferoid/millettioid clade</taxon>
        <taxon>Phaseoleae</taxon>
        <taxon>Mucuna</taxon>
    </lineage>
</organism>
<evidence type="ECO:0000313" key="3">
    <source>
        <dbReference type="Proteomes" id="UP000257109"/>
    </source>
</evidence>